<dbReference type="InterPro" id="IPR041633">
    <property type="entry name" value="Polbeta"/>
</dbReference>
<dbReference type="RefSeq" id="WP_092901352.1">
    <property type="nucleotide sequence ID" value="NZ_FOKK01000025.1"/>
</dbReference>
<feature type="domain" description="Polymerase beta nucleotidyltransferase" evidence="1">
    <location>
        <begin position="13"/>
        <end position="73"/>
    </location>
</feature>
<evidence type="ECO:0000259" key="1">
    <source>
        <dbReference type="Pfam" id="PF18765"/>
    </source>
</evidence>
<reference evidence="2 3" key="1">
    <citation type="submission" date="2016-10" db="EMBL/GenBank/DDBJ databases">
        <authorList>
            <person name="de Groot N.N."/>
        </authorList>
    </citation>
    <scope>NUCLEOTIDE SEQUENCE [LARGE SCALE GENOMIC DNA]</scope>
    <source>
        <strain evidence="2 3">DSM 23399</strain>
    </source>
</reference>
<dbReference type="Proteomes" id="UP000198790">
    <property type="component" value="Unassembled WGS sequence"/>
</dbReference>
<gene>
    <name evidence="2" type="ORF">SAMN04489723_12522</name>
</gene>
<name>A0A1I1CA96_9BACT</name>
<dbReference type="InterPro" id="IPR052548">
    <property type="entry name" value="Type_VII_TA_antitoxin"/>
</dbReference>
<proteinExistence type="predicted"/>
<dbReference type="GO" id="GO:0016740">
    <property type="term" value="F:transferase activity"/>
    <property type="evidence" value="ECO:0007669"/>
    <property type="project" value="UniProtKB-KW"/>
</dbReference>
<keyword evidence="2" id="KW-0808">Transferase</keyword>
<dbReference type="EMBL" id="FOKK01000025">
    <property type="protein sequence ID" value="SFB58916.1"/>
    <property type="molecule type" value="Genomic_DNA"/>
</dbReference>
<evidence type="ECO:0000313" key="2">
    <source>
        <dbReference type="EMBL" id="SFB58916.1"/>
    </source>
</evidence>
<dbReference type="CDD" id="cd05403">
    <property type="entry name" value="NT_KNTase_like"/>
    <property type="match status" value="1"/>
</dbReference>
<accession>A0A1I1CA96</accession>
<dbReference type="Pfam" id="PF18765">
    <property type="entry name" value="Polbeta"/>
    <property type="match status" value="1"/>
</dbReference>
<sequence length="104" mass="12021">MADQRIINILNKYIESIPEKFGLRSAFLFGSYSKGSQKEESDLDIALVLDHMDDFFSIQNELRKLRRSIDLRIEPHPIKTEDFNSKNPFALEIKSTGINLVTTF</sequence>
<dbReference type="STRING" id="237018.SAMN04489723_12522"/>
<dbReference type="PANTHER" id="PTHR33933:SF1">
    <property type="entry name" value="PROTEIN ADENYLYLTRANSFERASE MNTA-RELATED"/>
    <property type="match status" value="1"/>
</dbReference>
<dbReference type="Gene3D" id="3.30.460.10">
    <property type="entry name" value="Beta Polymerase, domain 2"/>
    <property type="match status" value="1"/>
</dbReference>
<dbReference type="OrthoDB" id="9803106at2"/>
<dbReference type="PANTHER" id="PTHR33933">
    <property type="entry name" value="NUCLEOTIDYLTRANSFERASE"/>
    <property type="match status" value="1"/>
</dbReference>
<dbReference type="InterPro" id="IPR043519">
    <property type="entry name" value="NT_sf"/>
</dbReference>
<evidence type="ECO:0000313" key="3">
    <source>
        <dbReference type="Proteomes" id="UP000198790"/>
    </source>
</evidence>
<dbReference type="SUPFAM" id="SSF81301">
    <property type="entry name" value="Nucleotidyltransferase"/>
    <property type="match status" value="1"/>
</dbReference>
<organism evidence="2 3">
    <name type="scientific">Algoriphagus aquimarinus</name>
    <dbReference type="NCBI Taxonomy" id="237018"/>
    <lineage>
        <taxon>Bacteria</taxon>
        <taxon>Pseudomonadati</taxon>
        <taxon>Bacteroidota</taxon>
        <taxon>Cytophagia</taxon>
        <taxon>Cytophagales</taxon>
        <taxon>Cyclobacteriaceae</taxon>
        <taxon>Algoriphagus</taxon>
    </lineage>
</organism>
<dbReference type="AlphaFoldDB" id="A0A1I1CA96"/>
<keyword evidence="3" id="KW-1185">Reference proteome</keyword>
<protein>
    <submittedName>
        <fullName evidence="2">Predicted nucleotidyltransferase</fullName>
    </submittedName>
</protein>